<evidence type="ECO:0000313" key="12">
    <source>
        <dbReference type="Proteomes" id="UP000054771"/>
    </source>
</evidence>
<keyword evidence="5 9" id="KW-0479">Metal-binding</keyword>
<dbReference type="GO" id="GO:0004022">
    <property type="term" value="F:alcohol dehydrogenase (NAD+) activity"/>
    <property type="evidence" value="ECO:0007669"/>
    <property type="project" value="TreeGrafter"/>
</dbReference>
<keyword evidence="4" id="KW-0963">Cytoplasm</keyword>
<dbReference type="PANTHER" id="PTHR42940:SF2">
    <property type="entry name" value="DEHYDROGENASE FAMILY OXIDOREDUCTASE, PUTATIVE (JCVI)-RELATED"/>
    <property type="match status" value="1"/>
</dbReference>
<evidence type="ECO:0000256" key="6">
    <source>
        <dbReference type="ARBA" id="ARBA00022833"/>
    </source>
</evidence>
<comment type="cofactor">
    <cofactor evidence="1 9">
        <name>Zn(2+)</name>
        <dbReference type="ChEBI" id="CHEBI:29105"/>
    </cofactor>
</comment>
<dbReference type="InterPro" id="IPR013149">
    <property type="entry name" value="ADH-like_C"/>
</dbReference>
<dbReference type="EMBL" id="CDMC01000002">
    <property type="protein sequence ID" value="CEN60226.1"/>
    <property type="molecule type" value="Genomic_DNA"/>
</dbReference>
<dbReference type="Proteomes" id="UP000054771">
    <property type="component" value="Unassembled WGS sequence"/>
</dbReference>
<evidence type="ECO:0000256" key="7">
    <source>
        <dbReference type="ARBA" id="ARBA00023002"/>
    </source>
</evidence>
<dbReference type="STRING" id="454130.A0A0U5CN60"/>
<dbReference type="FunFam" id="3.40.50.720:FF:000039">
    <property type="entry name" value="Alcohol dehydrogenase AdhP"/>
    <property type="match status" value="1"/>
</dbReference>
<evidence type="ECO:0000256" key="8">
    <source>
        <dbReference type="ARBA" id="ARBA00023027"/>
    </source>
</evidence>
<evidence type="ECO:0000259" key="10">
    <source>
        <dbReference type="SMART" id="SM00829"/>
    </source>
</evidence>
<gene>
    <name evidence="11" type="ORF">ASPCAL02667</name>
</gene>
<dbReference type="Pfam" id="PF08240">
    <property type="entry name" value="ADH_N"/>
    <property type="match status" value="1"/>
</dbReference>
<dbReference type="PROSITE" id="PS00059">
    <property type="entry name" value="ADH_ZINC"/>
    <property type="match status" value="1"/>
</dbReference>
<dbReference type="InterPro" id="IPR002328">
    <property type="entry name" value="ADH_Zn_CS"/>
</dbReference>
<dbReference type="SUPFAM" id="SSF51735">
    <property type="entry name" value="NAD(P)-binding Rossmann-fold domains"/>
    <property type="match status" value="1"/>
</dbReference>
<keyword evidence="6 9" id="KW-0862">Zinc</keyword>
<dbReference type="OMA" id="CHSDCHN"/>
<protein>
    <recommendedName>
        <fullName evidence="10">Enoyl reductase (ER) domain-containing protein</fullName>
    </recommendedName>
</protein>
<dbReference type="OrthoDB" id="1879366at2759"/>
<keyword evidence="8" id="KW-0520">NAD</keyword>
<dbReference type="AlphaFoldDB" id="A0A0U5CN60"/>
<keyword evidence="7" id="KW-0560">Oxidoreductase</keyword>
<comment type="similarity">
    <text evidence="3 9">Belongs to the zinc-containing alcohol dehydrogenase family.</text>
</comment>
<organism evidence="11 12">
    <name type="scientific">Aspergillus calidoustus</name>
    <dbReference type="NCBI Taxonomy" id="454130"/>
    <lineage>
        <taxon>Eukaryota</taxon>
        <taxon>Fungi</taxon>
        <taxon>Dikarya</taxon>
        <taxon>Ascomycota</taxon>
        <taxon>Pezizomycotina</taxon>
        <taxon>Eurotiomycetes</taxon>
        <taxon>Eurotiomycetidae</taxon>
        <taxon>Eurotiales</taxon>
        <taxon>Aspergillaceae</taxon>
        <taxon>Aspergillus</taxon>
        <taxon>Aspergillus subgen. Nidulantes</taxon>
    </lineage>
</organism>
<feature type="domain" description="Enoyl reductase (ER)" evidence="10">
    <location>
        <begin position="18"/>
        <end position="349"/>
    </location>
</feature>
<dbReference type="InterPro" id="IPR036291">
    <property type="entry name" value="NAD(P)-bd_dom_sf"/>
</dbReference>
<dbReference type="SUPFAM" id="SSF50129">
    <property type="entry name" value="GroES-like"/>
    <property type="match status" value="1"/>
</dbReference>
<evidence type="ECO:0000256" key="2">
    <source>
        <dbReference type="ARBA" id="ARBA00004496"/>
    </source>
</evidence>
<keyword evidence="12" id="KW-1185">Reference proteome</keyword>
<name>A0A0U5CN60_ASPCI</name>
<dbReference type="InterPro" id="IPR013154">
    <property type="entry name" value="ADH-like_N"/>
</dbReference>
<dbReference type="GO" id="GO:0005737">
    <property type="term" value="C:cytoplasm"/>
    <property type="evidence" value="ECO:0007669"/>
    <property type="project" value="UniProtKB-SubCell"/>
</dbReference>
<dbReference type="InterPro" id="IPR020843">
    <property type="entry name" value="ER"/>
</dbReference>
<dbReference type="CDD" id="cd08297">
    <property type="entry name" value="CAD3"/>
    <property type="match status" value="1"/>
</dbReference>
<proteinExistence type="inferred from homology"/>
<evidence type="ECO:0000313" key="11">
    <source>
        <dbReference type="EMBL" id="CEN60226.1"/>
    </source>
</evidence>
<reference evidence="12" key="1">
    <citation type="journal article" date="2016" name="Genome Announc.">
        <title>Draft genome sequences of fungus Aspergillus calidoustus.</title>
        <authorList>
            <person name="Horn F."/>
            <person name="Linde J."/>
            <person name="Mattern D.J."/>
            <person name="Walther G."/>
            <person name="Guthke R."/>
            <person name="Scherlach K."/>
            <person name="Martin K."/>
            <person name="Brakhage A.A."/>
            <person name="Petzke L."/>
            <person name="Valiante V."/>
        </authorList>
    </citation>
    <scope>NUCLEOTIDE SEQUENCE [LARGE SCALE GENOMIC DNA]</scope>
    <source>
        <strain evidence="12">SF006504</strain>
    </source>
</reference>
<dbReference type="InterPro" id="IPR011032">
    <property type="entry name" value="GroES-like_sf"/>
</dbReference>
<dbReference type="SMART" id="SM00829">
    <property type="entry name" value="PKS_ER"/>
    <property type="match status" value="1"/>
</dbReference>
<dbReference type="Pfam" id="PF00107">
    <property type="entry name" value="ADH_zinc_N"/>
    <property type="match status" value="1"/>
</dbReference>
<sequence length="353" mass="37062">MTLPISKLQQGAEVINPGNDYKIILRNDIPVSDPGSNEVLVKLTCTGLCHSEVRAVLGWSSYCSIIGHEGIGTIVKTGPGVAESAALGQRVGVKWLYSACNACSVCQRGYQHNCPRQVNTSRHVPGTLQQYVVADARFLTRIPDGVSDEVAAPLLCAGLTMAGALSKLDNVLEQGDFIVISGSGGGLGHIGVQIAARIKKLRVIAVDAGEEKRKLSLSSGAEVFIDYRDEDVAARVHEITGEGAHATIVVPGTREAFAMAPNVVRNMGLIVCVGLPPNDMDLPISATACAARGISIIGSSVGTEDQMGELLQQAATGHITPSIQTFDFSHTPALINGLKDDAITGRAVVRIPP</sequence>
<accession>A0A0U5CN60</accession>
<dbReference type="Gene3D" id="3.40.50.720">
    <property type="entry name" value="NAD(P)-binding Rossmann-like Domain"/>
    <property type="match status" value="1"/>
</dbReference>
<dbReference type="Gene3D" id="3.90.180.10">
    <property type="entry name" value="Medium-chain alcohol dehydrogenases, catalytic domain"/>
    <property type="match status" value="1"/>
</dbReference>
<evidence type="ECO:0000256" key="1">
    <source>
        <dbReference type="ARBA" id="ARBA00001947"/>
    </source>
</evidence>
<dbReference type="PANTHER" id="PTHR42940">
    <property type="entry name" value="ALCOHOL DEHYDROGENASE 1-RELATED"/>
    <property type="match status" value="1"/>
</dbReference>
<comment type="subcellular location">
    <subcellularLocation>
        <location evidence="2">Cytoplasm</location>
    </subcellularLocation>
</comment>
<evidence type="ECO:0000256" key="5">
    <source>
        <dbReference type="ARBA" id="ARBA00022723"/>
    </source>
</evidence>
<dbReference type="GO" id="GO:0008270">
    <property type="term" value="F:zinc ion binding"/>
    <property type="evidence" value="ECO:0007669"/>
    <property type="project" value="InterPro"/>
</dbReference>
<evidence type="ECO:0000256" key="4">
    <source>
        <dbReference type="ARBA" id="ARBA00022490"/>
    </source>
</evidence>
<evidence type="ECO:0000256" key="3">
    <source>
        <dbReference type="ARBA" id="ARBA00008072"/>
    </source>
</evidence>
<evidence type="ECO:0000256" key="9">
    <source>
        <dbReference type="RuleBase" id="RU361277"/>
    </source>
</evidence>